<evidence type="ECO:0000256" key="11">
    <source>
        <dbReference type="SAM" id="Phobius"/>
    </source>
</evidence>
<evidence type="ECO:0000256" key="9">
    <source>
        <dbReference type="ARBA" id="ARBA00023224"/>
    </source>
</evidence>
<evidence type="ECO:0000256" key="6">
    <source>
        <dbReference type="ARBA" id="ARBA00023040"/>
    </source>
</evidence>
<feature type="transmembrane region" description="Helical" evidence="11">
    <location>
        <begin position="6"/>
        <end position="24"/>
    </location>
</feature>
<evidence type="ECO:0000256" key="8">
    <source>
        <dbReference type="ARBA" id="ARBA00023170"/>
    </source>
</evidence>
<dbReference type="EMBL" id="OZ037953">
    <property type="protein sequence ID" value="CAL1697583.1"/>
    <property type="molecule type" value="Genomic_DNA"/>
</dbReference>
<gene>
    <name evidence="12" type="ORF">GFSPODELE1_LOCUS1736</name>
</gene>
<feature type="transmembrane region" description="Helical" evidence="11">
    <location>
        <begin position="113"/>
        <end position="134"/>
    </location>
</feature>
<dbReference type="Proteomes" id="UP001497453">
    <property type="component" value="Chromosome 10"/>
</dbReference>
<sequence length="422" mass="47608">MPDPTYPLFPIFAFCGFIVALIPLPWHFQAWNAGTCIYMLWASLASLIQFVDSIIWHDSLQNVAPIWCDISTKFIIGAGVGIPAASLCINRRLYNIASVRAVTVTRQERRRAIYIDIAISVGLPIVVMALHYIVQGHRFNILEEVGCLPEIFNTPPAYPLVFMWPVLLGCISFVYASLTLRAFWRRRIQFQELLSSTTSLSVNRYFRLMLLSCLEMALTIPISSYSIYVNTAGLTLSPWISWADTHFNFSHVEMIPAVIWRSSHSYLISVEMSRWLYPCCAFIFFALFGFADEARRNYKLAFWAVAKCLGFRRPSRKSDQGPYFQSAVLPRFGSSTGESLPAYTPKDSSVIDVERSAGKDKEVFVPSEKDDDSYEYPIRLSQLSSPSRPLSHVIDLTIPSSPSDSGSRTAFMGPPSPYYNAS</sequence>
<feature type="transmembrane region" description="Helical" evidence="11">
    <location>
        <begin position="275"/>
        <end position="291"/>
    </location>
</feature>
<feature type="transmembrane region" description="Helical" evidence="11">
    <location>
        <begin position="162"/>
        <end position="184"/>
    </location>
</feature>
<keyword evidence="8" id="KW-0675">Receptor</keyword>
<dbReference type="PRINTS" id="PR00901">
    <property type="entry name" value="PHEROMONEBAR"/>
</dbReference>
<evidence type="ECO:0000256" key="3">
    <source>
        <dbReference type="ARBA" id="ARBA00022507"/>
    </source>
</evidence>
<dbReference type="PANTHER" id="PTHR28097">
    <property type="entry name" value="PHEROMONE A FACTOR RECEPTOR"/>
    <property type="match status" value="1"/>
</dbReference>
<organism evidence="12 13">
    <name type="scientific">Somion occarium</name>
    <dbReference type="NCBI Taxonomy" id="3059160"/>
    <lineage>
        <taxon>Eukaryota</taxon>
        <taxon>Fungi</taxon>
        <taxon>Dikarya</taxon>
        <taxon>Basidiomycota</taxon>
        <taxon>Agaricomycotina</taxon>
        <taxon>Agaricomycetes</taxon>
        <taxon>Polyporales</taxon>
        <taxon>Cerrenaceae</taxon>
        <taxon>Somion</taxon>
    </lineage>
</organism>
<evidence type="ECO:0000256" key="5">
    <source>
        <dbReference type="ARBA" id="ARBA00022989"/>
    </source>
</evidence>
<evidence type="ECO:0000313" key="12">
    <source>
        <dbReference type="EMBL" id="CAL1697583.1"/>
    </source>
</evidence>
<keyword evidence="13" id="KW-1185">Reference proteome</keyword>
<dbReference type="InterPro" id="IPR001499">
    <property type="entry name" value="GPCR_STE3"/>
</dbReference>
<keyword evidence="9" id="KW-0807">Transducer</keyword>
<evidence type="ECO:0000256" key="4">
    <source>
        <dbReference type="ARBA" id="ARBA00022692"/>
    </source>
</evidence>
<keyword evidence="5 11" id="KW-1133">Transmembrane helix</keyword>
<dbReference type="PRINTS" id="PR00899">
    <property type="entry name" value="GPCRSTE3"/>
</dbReference>
<reference evidence="13" key="1">
    <citation type="submission" date="2024-04" db="EMBL/GenBank/DDBJ databases">
        <authorList>
            <person name="Shaw F."/>
            <person name="Minotto A."/>
        </authorList>
    </citation>
    <scope>NUCLEOTIDE SEQUENCE [LARGE SCALE GENOMIC DNA]</scope>
</reference>
<evidence type="ECO:0000256" key="1">
    <source>
        <dbReference type="ARBA" id="ARBA00004141"/>
    </source>
</evidence>
<keyword evidence="4 11" id="KW-0812">Transmembrane</keyword>
<dbReference type="InterPro" id="IPR000481">
    <property type="entry name" value="GPCR_Pheromne_B_alpha_rcpt"/>
</dbReference>
<keyword evidence="3" id="KW-0589">Pheromone response</keyword>
<evidence type="ECO:0000256" key="7">
    <source>
        <dbReference type="ARBA" id="ARBA00023136"/>
    </source>
</evidence>
<evidence type="ECO:0000313" key="13">
    <source>
        <dbReference type="Proteomes" id="UP001497453"/>
    </source>
</evidence>
<feature type="transmembrane region" description="Helical" evidence="11">
    <location>
        <begin position="205"/>
        <end position="228"/>
    </location>
</feature>
<keyword evidence="7 11" id="KW-0472">Membrane</keyword>
<evidence type="ECO:0000256" key="2">
    <source>
        <dbReference type="ARBA" id="ARBA00011085"/>
    </source>
</evidence>
<protein>
    <recommendedName>
        <fullName evidence="14">Pheromone receptor</fullName>
    </recommendedName>
</protein>
<feature type="region of interest" description="Disordered" evidence="10">
    <location>
        <begin position="384"/>
        <end position="422"/>
    </location>
</feature>
<comment type="subcellular location">
    <subcellularLocation>
        <location evidence="1">Membrane</location>
        <topology evidence="1">Multi-pass membrane protein</topology>
    </subcellularLocation>
</comment>
<dbReference type="PANTHER" id="PTHR28097:SF1">
    <property type="entry name" value="PHEROMONE A FACTOR RECEPTOR"/>
    <property type="match status" value="1"/>
</dbReference>
<proteinExistence type="inferred from homology"/>
<name>A0ABP1CSA4_9APHY</name>
<feature type="transmembrane region" description="Helical" evidence="11">
    <location>
        <begin position="75"/>
        <end position="93"/>
    </location>
</feature>
<evidence type="ECO:0000256" key="10">
    <source>
        <dbReference type="SAM" id="MobiDB-lite"/>
    </source>
</evidence>
<dbReference type="CDD" id="cd14966">
    <property type="entry name" value="7tmD_STE3"/>
    <property type="match status" value="1"/>
</dbReference>
<feature type="transmembrane region" description="Helical" evidence="11">
    <location>
        <begin position="36"/>
        <end position="55"/>
    </location>
</feature>
<feature type="compositionally biased region" description="Polar residues" evidence="10">
    <location>
        <begin position="398"/>
        <end position="408"/>
    </location>
</feature>
<dbReference type="Pfam" id="PF02076">
    <property type="entry name" value="STE3"/>
    <property type="match status" value="1"/>
</dbReference>
<keyword evidence="6" id="KW-0297">G-protein coupled receptor</keyword>
<evidence type="ECO:0008006" key="14">
    <source>
        <dbReference type="Google" id="ProtNLM"/>
    </source>
</evidence>
<comment type="similarity">
    <text evidence="2">Belongs to the G-protein coupled receptor 4 family.</text>
</comment>
<accession>A0ABP1CSA4</accession>